<keyword evidence="1" id="KW-0378">Hydrolase</keyword>
<feature type="region of interest" description="Disordered" evidence="3">
    <location>
        <begin position="142"/>
        <end position="162"/>
    </location>
</feature>
<dbReference type="CDD" id="cd02696">
    <property type="entry name" value="MurNAc-LAA"/>
    <property type="match status" value="1"/>
</dbReference>
<dbReference type="InterPro" id="IPR003646">
    <property type="entry name" value="SH3-like_bac-type"/>
</dbReference>
<dbReference type="Pfam" id="PF01520">
    <property type="entry name" value="Amidase_3"/>
    <property type="match status" value="1"/>
</dbReference>
<evidence type="ECO:0000256" key="2">
    <source>
        <dbReference type="ARBA" id="ARBA00023316"/>
    </source>
</evidence>
<proteinExistence type="predicted"/>
<organism evidence="6 7">
    <name type="scientific">Lacrimispora xylanolytica</name>
    <dbReference type="NCBI Taxonomy" id="29375"/>
    <lineage>
        <taxon>Bacteria</taxon>
        <taxon>Bacillati</taxon>
        <taxon>Bacillota</taxon>
        <taxon>Clostridia</taxon>
        <taxon>Lachnospirales</taxon>
        <taxon>Lachnospiraceae</taxon>
        <taxon>Lacrimispora</taxon>
    </lineage>
</organism>
<dbReference type="PANTHER" id="PTHR30404:SF0">
    <property type="entry name" value="N-ACETYLMURAMOYL-L-ALANINE AMIDASE AMIC"/>
    <property type="match status" value="1"/>
</dbReference>
<reference evidence="6" key="1">
    <citation type="submission" date="2022-11" db="EMBL/GenBank/DDBJ databases">
        <title>Lacrimispora xylanolytica sy1, complete genome.</title>
        <authorList>
            <person name="Choi S."/>
        </authorList>
    </citation>
    <scope>NUCLEOTIDE SEQUENCE</scope>
    <source>
        <strain evidence="6">Sy1</strain>
    </source>
</reference>
<evidence type="ECO:0000256" key="1">
    <source>
        <dbReference type="ARBA" id="ARBA00022801"/>
    </source>
</evidence>
<evidence type="ECO:0000256" key="3">
    <source>
        <dbReference type="SAM" id="MobiDB-lite"/>
    </source>
</evidence>
<evidence type="ECO:0000313" key="6">
    <source>
        <dbReference type="EMBL" id="WAJ23150.1"/>
    </source>
</evidence>
<protein>
    <submittedName>
        <fullName evidence="6">N-acetylmuramoyl-L-alanine amidase</fullName>
    </submittedName>
</protein>
<dbReference type="PROSITE" id="PS51781">
    <property type="entry name" value="SH3B"/>
    <property type="match status" value="1"/>
</dbReference>
<evidence type="ECO:0000256" key="4">
    <source>
        <dbReference type="SAM" id="SignalP"/>
    </source>
</evidence>
<dbReference type="InterPro" id="IPR050695">
    <property type="entry name" value="N-acetylmuramoyl_amidase_3"/>
</dbReference>
<name>A0ABY7A8Z3_9FIRM</name>
<dbReference type="Proteomes" id="UP001163115">
    <property type="component" value="Chromosome"/>
</dbReference>
<dbReference type="PROSITE" id="PS51257">
    <property type="entry name" value="PROKAR_LIPOPROTEIN"/>
    <property type="match status" value="1"/>
</dbReference>
<feature type="signal peptide" evidence="4">
    <location>
        <begin position="1"/>
        <end position="25"/>
    </location>
</feature>
<feature type="compositionally biased region" description="Polar residues" evidence="3">
    <location>
        <begin position="63"/>
        <end position="75"/>
    </location>
</feature>
<dbReference type="RefSeq" id="WP_268114688.1">
    <property type="nucleotide sequence ID" value="NZ_CP113524.1"/>
</dbReference>
<dbReference type="SMART" id="SM00287">
    <property type="entry name" value="SH3b"/>
    <property type="match status" value="1"/>
</dbReference>
<dbReference type="Pfam" id="PF08239">
    <property type="entry name" value="SH3_3"/>
    <property type="match status" value="1"/>
</dbReference>
<dbReference type="SMART" id="SM00646">
    <property type="entry name" value="Ami_3"/>
    <property type="match status" value="1"/>
</dbReference>
<evidence type="ECO:0000313" key="7">
    <source>
        <dbReference type="Proteomes" id="UP001163115"/>
    </source>
</evidence>
<keyword evidence="4" id="KW-0732">Signal</keyword>
<dbReference type="EMBL" id="CP113524">
    <property type="protein sequence ID" value="WAJ23150.1"/>
    <property type="molecule type" value="Genomic_DNA"/>
</dbReference>
<dbReference type="Gene3D" id="3.40.630.40">
    <property type="entry name" value="Zn-dependent exopeptidases"/>
    <property type="match status" value="1"/>
</dbReference>
<feature type="domain" description="SH3b" evidence="5">
    <location>
        <begin position="85"/>
        <end position="147"/>
    </location>
</feature>
<dbReference type="Gene3D" id="2.30.30.40">
    <property type="entry name" value="SH3 Domains"/>
    <property type="match status" value="1"/>
</dbReference>
<accession>A0ABY7A8Z3</accession>
<feature type="region of interest" description="Disordered" evidence="3">
    <location>
        <begin position="40"/>
        <end position="80"/>
    </location>
</feature>
<keyword evidence="2" id="KW-0961">Cell wall biogenesis/degradation</keyword>
<dbReference type="SUPFAM" id="SSF53187">
    <property type="entry name" value="Zn-dependent exopeptidases"/>
    <property type="match status" value="1"/>
</dbReference>
<dbReference type="InterPro" id="IPR002508">
    <property type="entry name" value="MurNAc-LAA_cat"/>
</dbReference>
<dbReference type="PANTHER" id="PTHR30404">
    <property type="entry name" value="N-ACETYLMURAMOYL-L-ALANINE AMIDASE"/>
    <property type="match status" value="1"/>
</dbReference>
<gene>
    <name evidence="6" type="ORF">OW255_16505</name>
</gene>
<feature type="compositionally biased region" description="Basic and acidic residues" evidence="3">
    <location>
        <begin position="144"/>
        <end position="154"/>
    </location>
</feature>
<evidence type="ECO:0000259" key="5">
    <source>
        <dbReference type="PROSITE" id="PS51781"/>
    </source>
</evidence>
<sequence>MRNLRKSKVWLLLFMLLLCASVLMGCQKKYQALDAPSVEEAQGGLPEGDKESAPVSIEDSSGKAESSSNEASVTKETAPAFQGEDETVYVTATSVNVRKSPSSSGEILTKLNKGTSLKRTGYSSSWSRVVLDGKISYVSSQYLSKDKPKEEEPSKASTVSSKGAGKIIAIDAGHQAKGNSEKEPVAPGSSQMKAKVASGATGVKTGIPEYKLTLAVSLKLKKELTDRGYQVYMIRESDDVNISNAERAEMANKSGADIFIRVHANSLNDSSVHGVLTMSQTSKNPYNGNLYDKSHALSKTVVDGIAAQTGFKNKGIQETDSMSGINWCKIPVTIVEMGFLSNPEEDQKMASEEYRDKIAKGIADGVDAYYAK</sequence>
<keyword evidence="7" id="KW-1185">Reference proteome</keyword>
<feature type="chain" id="PRO_5046722564" evidence="4">
    <location>
        <begin position="26"/>
        <end position="372"/>
    </location>
</feature>